<keyword evidence="18" id="KW-0325">Glycoprotein</keyword>
<dbReference type="InterPro" id="IPR000719">
    <property type="entry name" value="Prot_kinase_dom"/>
</dbReference>
<dbReference type="PROSITE" id="PS51450">
    <property type="entry name" value="LRR"/>
    <property type="match status" value="1"/>
</dbReference>
<evidence type="ECO:0000256" key="13">
    <source>
        <dbReference type="ARBA" id="ARBA00022777"/>
    </source>
</evidence>
<evidence type="ECO:0000313" key="23">
    <source>
        <dbReference type="EMBL" id="OVA02673.1"/>
    </source>
</evidence>
<dbReference type="Proteomes" id="UP000195402">
    <property type="component" value="Unassembled WGS sequence"/>
</dbReference>
<evidence type="ECO:0000256" key="11">
    <source>
        <dbReference type="ARBA" id="ARBA00022737"/>
    </source>
</evidence>
<dbReference type="InterPro" id="IPR032675">
    <property type="entry name" value="LRR_dom_sf"/>
</dbReference>
<dbReference type="EMBL" id="MVGT01003948">
    <property type="protein sequence ID" value="OVA02673.1"/>
    <property type="molecule type" value="Genomic_DNA"/>
</dbReference>
<dbReference type="InParanoid" id="A0A200PWS1"/>
<keyword evidence="4" id="KW-1003">Cell membrane</keyword>
<feature type="signal peptide" evidence="21">
    <location>
        <begin position="1"/>
        <end position="26"/>
    </location>
</feature>
<keyword evidence="17" id="KW-0675">Receptor</keyword>
<evidence type="ECO:0000256" key="19">
    <source>
        <dbReference type="ARBA" id="ARBA00047899"/>
    </source>
</evidence>
<proteinExistence type="inferred from homology"/>
<keyword evidence="6" id="KW-0597">Phosphoprotein</keyword>
<accession>A0A200PWS1</accession>
<dbReference type="OMA" id="ITRTWEC"/>
<comment type="catalytic activity">
    <reaction evidence="19">
        <text>L-threonyl-[protein] + ATP = O-phospho-L-threonyl-[protein] + ADP + H(+)</text>
        <dbReference type="Rhea" id="RHEA:46608"/>
        <dbReference type="Rhea" id="RHEA-COMP:11060"/>
        <dbReference type="Rhea" id="RHEA-COMP:11605"/>
        <dbReference type="ChEBI" id="CHEBI:15378"/>
        <dbReference type="ChEBI" id="CHEBI:30013"/>
        <dbReference type="ChEBI" id="CHEBI:30616"/>
        <dbReference type="ChEBI" id="CHEBI:61977"/>
        <dbReference type="ChEBI" id="CHEBI:456216"/>
        <dbReference type="EC" id="2.7.11.1"/>
    </reaction>
</comment>
<evidence type="ECO:0000256" key="7">
    <source>
        <dbReference type="ARBA" id="ARBA00022614"/>
    </source>
</evidence>
<dbReference type="InterPro" id="IPR013210">
    <property type="entry name" value="LRR_N_plant-typ"/>
</dbReference>
<evidence type="ECO:0000256" key="10">
    <source>
        <dbReference type="ARBA" id="ARBA00022729"/>
    </source>
</evidence>
<keyword evidence="16" id="KW-0472">Membrane</keyword>
<evidence type="ECO:0000256" key="1">
    <source>
        <dbReference type="ARBA" id="ARBA00004251"/>
    </source>
</evidence>
<gene>
    <name evidence="23" type="ORF">BVC80_9093g14</name>
</gene>
<dbReference type="PANTHER" id="PTHR27000">
    <property type="entry name" value="LEUCINE-RICH REPEAT RECEPTOR-LIKE PROTEIN KINASE FAMILY PROTEIN-RELATED"/>
    <property type="match status" value="1"/>
</dbReference>
<reference evidence="23 24" key="1">
    <citation type="journal article" date="2017" name="Mol. Plant">
        <title>The Genome of Medicinal Plant Macleaya cordata Provides New Insights into Benzylisoquinoline Alkaloids Metabolism.</title>
        <authorList>
            <person name="Liu X."/>
            <person name="Liu Y."/>
            <person name="Huang P."/>
            <person name="Ma Y."/>
            <person name="Qing Z."/>
            <person name="Tang Q."/>
            <person name="Cao H."/>
            <person name="Cheng P."/>
            <person name="Zheng Y."/>
            <person name="Yuan Z."/>
            <person name="Zhou Y."/>
            <person name="Liu J."/>
            <person name="Tang Z."/>
            <person name="Zhuo Y."/>
            <person name="Zhang Y."/>
            <person name="Yu L."/>
            <person name="Huang J."/>
            <person name="Yang P."/>
            <person name="Peng Q."/>
            <person name="Zhang J."/>
            <person name="Jiang W."/>
            <person name="Zhang Z."/>
            <person name="Lin K."/>
            <person name="Ro D.K."/>
            <person name="Chen X."/>
            <person name="Xiong X."/>
            <person name="Shang Y."/>
            <person name="Huang S."/>
            <person name="Zeng J."/>
        </authorList>
    </citation>
    <scope>NUCLEOTIDE SEQUENCE [LARGE SCALE GENOMIC DNA]</scope>
    <source>
        <strain evidence="24">cv. BLH2017</strain>
        <tissue evidence="23">Root</tissue>
    </source>
</reference>
<feature type="domain" description="Protein kinase" evidence="22">
    <location>
        <begin position="601"/>
        <end position="968"/>
    </location>
</feature>
<evidence type="ECO:0000256" key="15">
    <source>
        <dbReference type="ARBA" id="ARBA00022989"/>
    </source>
</evidence>
<dbReference type="FunFam" id="1.10.510.10:FF:000358">
    <property type="entry name" value="Putative leucine-rich repeat receptor-like serine/threonine-protein kinase"/>
    <property type="match status" value="1"/>
</dbReference>
<dbReference type="Pfam" id="PF00069">
    <property type="entry name" value="Pkinase"/>
    <property type="match status" value="1"/>
</dbReference>
<dbReference type="FunFam" id="3.80.10.10:FF:000288">
    <property type="entry name" value="LRR receptor-like serine/threonine-protein kinase EFR"/>
    <property type="match status" value="1"/>
</dbReference>
<dbReference type="STRING" id="56857.A0A200PWS1"/>
<dbReference type="InterPro" id="IPR011009">
    <property type="entry name" value="Kinase-like_dom_sf"/>
</dbReference>
<evidence type="ECO:0000256" key="3">
    <source>
        <dbReference type="ARBA" id="ARBA00012513"/>
    </source>
</evidence>
<keyword evidence="7" id="KW-0433">Leucine-rich repeat</keyword>
<keyword evidence="14" id="KW-0067">ATP-binding</keyword>
<dbReference type="InterPro" id="IPR055414">
    <property type="entry name" value="LRR_R13L4/SHOC2-like"/>
</dbReference>
<dbReference type="InterPro" id="IPR001611">
    <property type="entry name" value="Leu-rich_rpt"/>
</dbReference>
<dbReference type="GO" id="GO:0005886">
    <property type="term" value="C:plasma membrane"/>
    <property type="evidence" value="ECO:0007669"/>
    <property type="project" value="UniProtKB-SubCell"/>
</dbReference>
<dbReference type="AlphaFoldDB" id="A0A200PWS1"/>
<keyword evidence="11" id="KW-0677">Repeat</keyword>
<dbReference type="SUPFAM" id="SSF52047">
    <property type="entry name" value="RNI-like"/>
    <property type="match status" value="1"/>
</dbReference>
<dbReference type="Pfam" id="PF00560">
    <property type="entry name" value="LRR_1"/>
    <property type="match status" value="3"/>
</dbReference>
<dbReference type="SUPFAM" id="SSF52058">
    <property type="entry name" value="L domain-like"/>
    <property type="match status" value="1"/>
</dbReference>
<evidence type="ECO:0000256" key="14">
    <source>
        <dbReference type="ARBA" id="ARBA00022840"/>
    </source>
</evidence>
<dbReference type="FunFam" id="3.80.10.10:FF:000275">
    <property type="entry name" value="Leucine-rich repeat receptor-like protein kinase"/>
    <property type="match status" value="1"/>
</dbReference>
<comment type="similarity">
    <text evidence="2">Belongs to the protein kinase superfamily. Ser/Thr protein kinase family.</text>
</comment>
<evidence type="ECO:0000256" key="20">
    <source>
        <dbReference type="ARBA" id="ARBA00048679"/>
    </source>
</evidence>
<evidence type="ECO:0000313" key="24">
    <source>
        <dbReference type="Proteomes" id="UP000195402"/>
    </source>
</evidence>
<dbReference type="PROSITE" id="PS00108">
    <property type="entry name" value="PROTEIN_KINASE_ST"/>
    <property type="match status" value="1"/>
</dbReference>
<evidence type="ECO:0000256" key="5">
    <source>
        <dbReference type="ARBA" id="ARBA00022527"/>
    </source>
</evidence>
<comment type="subcellular location">
    <subcellularLocation>
        <location evidence="1">Cell membrane</location>
        <topology evidence="1">Single-pass type I membrane protein</topology>
    </subcellularLocation>
</comment>
<organism evidence="23 24">
    <name type="scientific">Macleaya cordata</name>
    <name type="common">Five-seeded plume-poppy</name>
    <name type="synonym">Bocconia cordata</name>
    <dbReference type="NCBI Taxonomy" id="56857"/>
    <lineage>
        <taxon>Eukaryota</taxon>
        <taxon>Viridiplantae</taxon>
        <taxon>Streptophyta</taxon>
        <taxon>Embryophyta</taxon>
        <taxon>Tracheophyta</taxon>
        <taxon>Spermatophyta</taxon>
        <taxon>Magnoliopsida</taxon>
        <taxon>Ranunculales</taxon>
        <taxon>Papaveraceae</taxon>
        <taxon>Papaveroideae</taxon>
        <taxon>Macleaya</taxon>
    </lineage>
</organism>
<evidence type="ECO:0000259" key="22">
    <source>
        <dbReference type="PROSITE" id="PS50011"/>
    </source>
</evidence>
<evidence type="ECO:0000256" key="17">
    <source>
        <dbReference type="ARBA" id="ARBA00023170"/>
    </source>
</evidence>
<protein>
    <recommendedName>
        <fullName evidence="3">non-specific serine/threonine protein kinase</fullName>
        <ecNumber evidence="3">2.7.11.1</ecNumber>
    </recommendedName>
</protein>
<keyword evidence="9" id="KW-0812">Transmembrane</keyword>
<evidence type="ECO:0000256" key="6">
    <source>
        <dbReference type="ARBA" id="ARBA00022553"/>
    </source>
</evidence>
<keyword evidence="5" id="KW-0723">Serine/threonine-protein kinase</keyword>
<name>A0A200PWS1_MACCD</name>
<feature type="chain" id="PRO_5012465132" description="non-specific serine/threonine protein kinase" evidence="21">
    <location>
        <begin position="27"/>
        <end position="982"/>
    </location>
</feature>
<dbReference type="SMART" id="SM00369">
    <property type="entry name" value="LRR_TYP"/>
    <property type="match status" value="9"/>
</dbReference>
<dbReference type="Gene3D" id="3.80.10.10">
    <property type="entry name" value="Ribonuclease Inhibitor"/>
    <property type="match status" value="3"/>
</dbReference>
<keyword evidence="10 21" id="KW-0732">Signal</keyword>
<keyword evidence="12" id="KW-0547">Nucleotide-binding</keyword>
<evidence type="ECO:0000256" key="21">
    <source>
        <dbReference type="SAM" id="SignalP"/>
    </source>
</evidence>
<evidence type="ECO:0000256" key="8">
    <source>
        <dbReference type="ARBA" id="ARBA00022679"/>
    </source>
</evidence>
<dbReference type="Pfam" id="PF13855">
    <property type="entry name" value="LRR_8"/>
    <property type="match status" value="2"/>
</dbReference>
<keyword evidence="8" id="KW-0808">Transferase</keyword>
<dbReference type="InterPro" id="IPR003591">
    <property type="entry name" value="Leu-rich_rpt_typical-subtyp"/>
</dbReference>
<dbReference type="GO" id="GO:0005524">
    <property type="term" value="F:ATP binding"/>
    <property type="evidence" value="ECO:0007669"/>
    <property type="project" value="UniProtKB-KW"/>
</dbReference>
<keyword evidence="15" id="KW-1133">Transmembrane helix</keyword>
<dbReference type="Gene3D" id="1.10.510.10">
    <property type="entry name" value="Transferase(Phosphotransferase) domain 1"/>
    <property type="match status" value="1"/>
</dbReference>
<keyword evidence="13 23" id="KW-0418">Kinase</keyword>
<comment type="catalytic activity">
    <reaction evidence="20">
        <text>L-seryl-[protein] + ATP = O-phospho-L-seryl-[protein] + ADP + H(+)</text>
        <dbReference type="Rhea" id="RHEA:17989"/>
        <dbReference type="Rhea" id="RHEA-COMP:9863"/>
        <dbReference type="Rhea" id="RHEA-COMP:11604"/>
        <dbReference type="ChEBI" id="CHEBI:15378"/>
        <dbReference type="ChEBI" id="CHEBI:29999"/>
        <dbReference type="ChEBI" id="CHEBI:30616"/>
        <dbReference type="ChEBI" id="CHEBI:83421"/>
        <dbReference type="ChEBI" id="CHEBI:456216"/>
        <dbReference type="EC" id="2.7.11.1"/>
    </reaction>
</comment>
<dbReference type="EC" id="2.7.11.1" evidence="3"/>
<keyword evidence="24" id="KW-1185">Reference proteome</keyword>
<evidence type="ECO:0000256" key="4">
    <source>
        <dbReference type="ARBA" id="ARBA00022475"/>
    </source>
</evidence>
<evidence type="ECO:0000256" key="16">
    <source>
        <dbReference type="ARBA" id="ARBA00023136"/>
    </source>
</evidence>
<dbReference type="SUPFAM" id="SSF56112">
    <property type="entry name" value="Protein kinase-like (PK-like)"/>
    <property type="match status" value="1"/>
</dbReference>
<evidence type="ECO:0000256" key="12">
    <source>
        <dbReference type="ARBA" id="ARBA00022741"/>
    </source>
</evidence>
<dbReference type="Gene3D" id="3.30.200.20">
    <property type="entry name" value="Phosphorylase Kinase, domain 1"/>
    <property type="match status" value="1"/>
</dbReference>
<evidence type="ECO:0000256" key="2">
    <source>
        <dbReference type="ARBA" id="ARBA00008684"/>
    </source>
</evidence>
<dbReference type="GO" id="GO:0004674">
    <property type="term" value="F:protein serine/threonine kinase activity"/>
    <property type="evidence" value="ECO:0007669"/>
    <property type="project" value="UniProtKB-KW"/>
</dbReference>
<evidence type="ECO:0000256" key="9">
    <source>
        <dbReference type="ARBA" id="ARBA00022692"/>
    </source>
</evidence>
<comment type="caution">
    <text evidence="23">The sequence shown here is derived from an EMBL/GenBank/DDBJ whole genome shotgun (WGS) entry which is preliminary data.</text>
</comment>
<evidence type="ECO:0000256" key="18">
    <source>
        <dbReference type="ARBA" id="ARBA00023180"/>
    </source>
</evidence>
<dbReference type="PROSITE" id="PS50011">
    <property type="entry name" value="PROTEIN_KINASE_DOM"/>
    <property type="match status" value="1"/>
</dbReference>
<dbReference type="InterPro" id="IPR008271">
    <property type="entry name" value="Ser/Thr_kinase_AS"/>
</dbReference>
<dbReference type="Pfam" id="PF08263">
    <property type="entry name" value="LRRNT_2"/>
    <property type="match status" value="1"/>
</dbReference>
<dbReference type="SMART" id="SM00220">
    <property type="entry name" value="S_TKc"/>
    <property type="match status" value="1"/>
</dbReference>
<dbReference type="FunFam" id="3.80.10.10:FF:000383">
    <property type="entry name" value="Leucine-rich repeat receptor protein kinase EMS1"/>
    <property type="match status" value="1"/>
</dbReference>
<dbReference type="OrthoDB" id="676979at2759"/>
<dbReference type="PANTHER" id="PTHR27000:SF777">
    <property type="entry name" value="PROTEIN KINASE DOMAIN-CONTAINING PROTEIN"/>
    <property type="match status" value="1"/>
</dbReference>
<sequence length="982" mass="108706">MKIPSVPLSFLLILTNLLLCTTNSQSLKSPLSTTLTSKIETDDRLALLAFKDQIIQDPLGSLSSWNNNNSLHFCNWQGITCSPKHQRVTELFLQSQAMVGTLSPYIGNLTFLRLINLQNNSFHGEIPQEIGRLFRLQHLYLSNNSFIGKIPASLSNCSQLIDLHLASNSLTGKLPNELGYLSKLVLLNLRSNNLTGSIPPSFGNLSSLQHITLAFNSLEGTIPDSFGLMPSLEFIRIGSNKLSGTVPPSLWNLSSVIEFYVVGNQLHGSLPVDIGFTLPNLQNFGIALNNFYGGIPISFSNISRLDYFDIANNNFFGSVPTDLGRLQHLVWLDLSINNLHNLSFLTSLINCTNLEKLILDWNRFEGVLPNSIANLSTKLRILRLGRNQISGSIPEAIGYLVNLNQLSLGRNRLTGRIPSSIGKLQKLYRLTLNRNKLTGQTPSSLGNITQLFELRLQSNNLIGSIPLSIKNYQRLHILDLSDNGLNGTIPRDIISSSSQITYLNISHNSLTGSLPFEVCGLGNLQVLDVSYNRLSGEIPSSLGNCLQLEGLHMERNIFQGNLSSFLYKLKAIQHLDLSSNNLSGEIPKELETFPWLRSLNFSFNDLRGDLPIRGVFSNASAISFTGNDKLCGGIPELELPTCHTNESNNQRKSSGILGEDEALVAVKVINLKQRGAAKCFMAECESLGKVRHRNLIKIVTTCSSIDSKGNEFKALVYKFISNGSLEDWLHPYNNVDEDGGQQQSNKNLLSFSQRLNIAIDVASALDYLHHHCQTPIVHCDLKPSNVLLDDQLTAHVADFGLAKFLSKSRNNSVKDDTSSVAIKGSIGYVAPEYGMGGAASTNGDVYSYGILLLEMFTGKRPTDEMFKDGLNLHDFAKNMALTLLQLDNTQKRSLLMEVVDQRLFLLEEEEEEEEEDHGQEEQHVAVEEAMKLMEECLVSVIRIGVACSVESQGDRMDINDVIMDLHWIRHAYDQGAGVHPCV</sequence>
<dbReference type="Pfam" id="PF23598">
    <property type="entry name" value="LRR_14"/>
    <property type="match status" value="1"/>
</dbReference>